<evidence type="ECO:0000256" key="5">
    <source>
        <dbReference type="ARBA" id="ARBA00023136"/>
    </source>
</evidence>
<evidence type="ECO:0000256" key="1">
    <source>
        <dbReference type="ARBA" id="ARBA00004141"/>
    </source>
</evidence>
<evidence type="ECO:0000256" key="4">
    <source>
        <dbReference type="ARBA" id="ARBA00022989"/>
    </source>
</evidence>
<keyword evidence="4 6" id="KW-1133">Transmembrane helix</keyword>
<comment type="subcellular location">
    <subcellularLocation>
        <location evidence="1">Membrane</location>
        <topology evidence="1">Multi-pass membrane protein</topology>
    </subcellularLocation>
</comment>
<reference evidence="8" key="1">
    <citation type="journal article" date="2019" name="Int. J. Syst. Evol. Microbiol.">
        <title>The Global Catalogue of Microorganisms (GCM) 10K type strain sequencing project: providing services to taxonomists for standard genome sequencing and annotation.</title>
        <authorList>
            <consortium name="The Broad Institute Genomics Platform"/>
            <consortium name="The Broad Institute Genome Sequencing Center for Infectious Disease"/>
            <person name="Wu L."/>
            <person name="Ma J."/>
        </authorList>
    </citation>
    <scope>NUCLEOTIDE SEQUENCE [LARGE SCALE GENOMIC DNA]</scope>
    <source>
        <strain evidence="8">JCM 17555</strain>
    </source>
</reference>
<keyword evidence="5 6" id="KW-0472">Membrane</keyword>
<proteinExistence type="inferred from homology"/>
<dbReference type="InterPro" id="IPR006696">
    <property type="entry name" value="DUF423"/>
</dbReference>
<dbReference type="Proteomes" id="UP001501337">
    <property type="component" value="Unassembled WGS sequence"/>
</dbReference>
<evidence type="ECO:0000256" key="3">
    <source>
        <dbReference type="ARBA" id="ARBA00022692"/>
    </source>
</evidence>
<dbReference type="PANTHER" id="PTHR43461">
    <property type="entry name" value="TRANSMEMBRANE PROTEIN 256"/>
    <property type="match status" value="1"/>
</dbReference>
<feature type="transmembrane region" description="Helical" evidence="6">
    <location>
        <begin position="105"/>
        <end position="125"/>
    </location>
</feature>
<comment type="similarity">
    <text evidence="2">Belongs to the UPF0382 family.</text>
</comment>
<evidence type="ECO:0000256" key="2">
    <source>
        <dbReference type="ARBA" id="ARBA00009694"/>
    </source>
</evidence>
<dbReference type="EMBL" id="BAABBO010000007">
    <property type="protein sequence ID" value="GAA3958826.1"/>
    <property type="molecule type" value="Genomic_DNA"/>
</dbReference>
<dbReference type="PANTHER" id="PTHR43461:SF1">
    <property type="entry name" value="TRANSMEMBRANE PROTEIN 256"/>
    <property type="match status" value="1"/>
</dbReference>
<sequence length="131" mass="13767">MLLLILAAVLGCTAIAMGAYAEHGLKVRIDDEAFRSVMTAVRYHQVHAVTLLALALAMLTPLNPMLVFRLGLSGGLFVLGTLMFSGSIYAAFIMDAKSVLKITPAGGMCLMVAWLSLIWAALAAGPSSVAE</sequence>
<dbReference type="Pfam" id="PF04241">
    <property type="entry name" value="DUF423"/>
    <property type="match status" value="1"/>
</dbReference>
<organism evidence="7 8">
    <name type="scientific">Allohahella marinimesophila</name>
    <dbReference type="NCBI Taxonomy" id="1054972"/>
    <lineage>
        <taxon>Bacteria</taxon>
        <taxon>Pseudomonadati</taxon>
        <taxon>Pseudomonadota</taxon>
        <taxon>Gammaproteobacteria</taxon>
        <taxon>Oceanospirillales</taxon>
        <taxon>Hahellaceae</taxon>
        <taxon>Allohahella</taxon>
    </lineage>
</organism>
<evidence type="ECO:0000313" key="7">
    <source>
        <dbReference type="EMBL" id="GAA3958826.1"/>
    </source>
</evidence>
<evidence type="ECO:0000313" key="8">
    <source>
        <dbReference type="Proteomes" id="UP001501337"/>
    </source>
</evidence>
<keyword evidence="8" id="KW-1185">Reference proteome</keyword>
<accession>A0ABP7P2X8</accession>
<keyword evidence="3 6" id="KW-0812">Transmembrane</keyword>
<feature type="transmembrane region" description="Helical" evidence="6">
    <location>
        <begin position="74"/>
        <end position="93"/>
    </location>
</feature>
<gene>
    <name evidence="7" type="ORF">GCM10022278_16500</name>
</gene>
<feature type="transmembrane region" description="Helical" evidence="6">
    <location>
        <begin position="45"/>
        <end position="62"/>
    </location>
</feature>
<dbReference type="RefSeq" id="WP_344805181.1">
    <property type="nucleotide sequence ID" value="NZ_BAABBO010000007.1"/>
</dbReference>
<name>A0ABP7P2X8_9GAMM</name>
<comment type="caution">
    <text evidence="7">The sequence shown here is derived from an EMBL/GenBank/DDBJ whole genome shotgun (WGS) entry which is preliminary data.</text>
</comment>
<protein>
    <submittedName>
        <fullName evidence="7">DUF423 domain-containing protein</fullName>
    </submittedName>
</protein>
<evidence type="ECO:0000256" key="6">
    <source>
        <dbReference type="SAM" id="Phobius"/>
    </source>
</evidence>